<dbReference type="CDD" id="cd01347">
    <property type="entry name" value="ligand_gated_channel"/>
    <property type="match status" value="1"/>
</dbReference>
<dbReference type="PANTHER" id="PTHR32552">
    <property type="entry name" value="FERRICHROME IRON RECEPTOR-RELATED"/>
    <property type="match status" value="1"/>
</dbReference>
<comment type="subcellular location">
    <subcellularLocation>
        <location evidence="1 11">Cell outer membrane</location>
        <topology evidence="1 11">Multi-pass membrane protein</topology>
    </subcellularLocation>
</comment>
<evidence type="ECO:0000256" key="11">
    <source>
        <dbReference type="PROSITE-ProRule" id="PRU01360"/>
    </source>
</evidence>
<evidence type="ECO:0000256" key="9">
    <source>
        <dbReference type="ARBA" id="ARBA00023136"/>
    </source>
</evidence>
<evidence type="ECO:0000256" key="10">
    <source>
        <dbReference type="ARBA" id="ARBA00023237"/>
    </source>
</evidence>
<feature type="domain" description="TonB-dependent receptor-like beta-barrel" evidence="15">
    <location>
        <begin position="268"/>
        <end position="712"/>
    </location>
</feature>
<dbReference type="RefSeq" id="WP_381489919.1">
    <property type="nucleotide sequence ID" value="NZ_JBHTIK010000005.1"/>
</dbReference>
<reference evidence="18" key="1">
    <citation type="journal article" date="2019" name="Int. J. Syst. Evol. Microbiol.">
        <title>The Global Catalogue of Microorganisms (GCM) 10K type strain sequencing project: providing services to taxonomists for standard genome sequencing and annotation.</title>
        <authorList>
            <consortium name="The Broad Institute Genomics Platform"/>
            <consortium name="The Broad Institute Genome Sequencing Center for Infectious Disease"/>
            <person name="Wu L."/>
            <person name="Ma J."/>
        </authorList>
    </citation>
    <scope>NUCLEOTIDE SEQUENCE [LARGE SCALE GENOMIC DNA]</scope>
    <source>
        <strain evidence="18">CCUG 52537</strain>
    </source>
</reference>
<keyword evidence="9 11" id="KW-0472">Membrane</keyword>
<feature type="chain" id="PRO_5045221611" evidence="14">
    <location>
        <begin position="34"/>
        <end position="751"/>
    </location>
</feature>
<evidence type="ECO:0000313" key="18">
    <source>
        <dbReference type="Proteomes" id="UP001597124"/>
    </source>
</evidence>
<evidence type="ECO:0000256" key="13">
    <source>
        <dbReference type="SAM" id="MobiDB-lite"/>
    </source>
</evidence>
<keyword evidence="4" id="KW-0410">Iron transport</keyword>
<keyword evidence="14" id="KW-0732">Signal</keyword>
<dbReference type="InterPro" id="IPR036942">
    <property type="entry name" value="Beta-barrel_TonB_sf"/>
</dbReference>
<keyword evidence="3 11" id="KW-1134">Transmembrane beta strand</keyword>
<protein>
    <submittedName>
        <fullName evidence="17">TonB-dependent receptor</fullName>
    </submittedName>
</protein>
<evidence type="ECO:0000256" key="12">
    <source>
        <dbReference type="RuleBase" id="RU003357"/>
    </source>
</evidence>
<comment type="caution">
    <text evidence="17">The sequence shown here is derived from an EMBL/GenBank/DDBJ whole genome shotgun (WGS) entry which is preliminary data.</text>
</comment>
<dbReference type="SUPFAM" id="SSF56935">
    <property type="entry name" value="Porins"/>
    <property type="match status" value="1"/>
</dbReference>
<dbReference type="InterPro" id="IPR039426">
    <property type="entry name" value="TonB-dep_rcpt-like"/>
</dbReference>
<keyword evidence="2 11" id="KW-0813">Transport</keyword>
<evidence type="ECO:0000256" key="14">
    <source>
        <dbReference type="SAM" id="SignalP"/>
    </source>
</evidence>
<feature type="signal peptide" evidence="14">
    <location>
        <begin position="1"/>
        <end position="33"/>
    </location>
</feature>
<comment type="similarity">
    <text evidence="11 12">Belongs to the TonB-dependent receptor family.</text>
</comment>
<dbReference type="Proteomes" id="UP001597124">
    <property type="component" value="Unassembled WGS sequence"/>
</dbReference>
<dbReference type="Pfam" id="PF07715">
    <property type="entry name" value="Plug"/>
    <property type="match status" value="1"/>
</dbReference>
<dbReference type="EMBL" id="JBHTIK010000005">
    <property type="protein sequence ID" value="MFD0848703.1"/>
    <property type="molecule type" value="Genomic_DNA"/>
</dbReference>
<keyword evidence="8 12" id="KW-0798">TonB box</keyword>
<evidence type="ECO:0000259" key="15">
    <source>
        <dbReference type="Pfam" id="PF00593"/>
    </source>
</evidence>
<evidence type="ECO:0000256" key="6">
    <source>
        <dbReference type="ARBA" id="ARBA00023004"/>
    </source>
</evidence>
<keyword evidence="10 11" id="KW-0998">Cell outer membrane</keyword>
<dbReference type="InterPro" id="IPR012910">
    <property type="entry name" value="Plug_dom"/>
</dbReference>
<dbReference type="InterPro" id="IPR000531">
    <property type="entry name" value="Beta-barrel_TonB"/>
</dbReference>
<keyword evidence="17" id="KW-0675">Receptor</keyword>
<sequence>MAIRSGTRWGAYRTRILLAGVVSSAFPLASAVAAEVDAEADADADRYGLADIVVTAERREGNIQKTPIAITAFDESLIKQQDISTFRDLSGRIPGLLAPKRSTAYTTQTYAMRGIGETDTFPEPTVAVYVDDVYLARTVGSLYDTPDLERVEVLRGPQGTLYGRNSAAGAIRFITKDPTSEFGGSASLSLGNYDNFDARLRLNGAIVPELLDGSISVIRHTRDGWTHNVTLDDDVNDLDLTVVRGKLKAYPSDRLTLTLSGDAMWDRSTPSYYAPVYQPDGVPGSGTKTNPDRTWADPEPLNKTTVYGGSLVAKYEIDDNFTVKSVTALRGMHGPINYDNDGISLVSADSWSDFKQYYRTQEFTLNGEFGNWNFVAGVYYFYEYFRDLRVRWSGTSRTPNLGQVVYSRGALETESYAAFGQLNYSFDDRWSVTLGGRYTSDDRSFKNEGASRSNVPLVYTPYPDVDAIFASATNWFFTDENADFSAFNPKVSVQYQHDPNLLLYASYSQGFKSGGFDIRATTVTASINPYRPQTTTAYEVGVKTKLFDNTLVANLAVFYNEIEDFHVRASDLVTRVTQLLNAGDGHTQGFELELSALPTQRLRFGASVAYLETKYDTFTATLPGNTAGRTTLIGLDFPFSPKWQAGFSATWDLPIDTAGVWRVGVDGQYESARKDLYNTPELTVRKQAFFNGSFSYTGEDESWTAGINVKNIFDLRRNQAGGYAPTSGPNGNYYFAYNEPRMINVFIRKNF</sequence>
<name>A0ABW3C421_SPHXN</name>
<keyword evidence="7" id="KW-0406">Ion transport</keyword>
<evidence type="ECO:0000256" key="2">
    <source>
        <dbReference type="ARBA" id="ARBA00022448"/>
    </source>
</evidence>
<accession>A0ABW3C421</accession>
<evidence type="ECO:0000259" key="16">
    <source>
        <dbReference type="Pfam" id="PF07715"/>
    </source>
</evidence>
<proteinExistence type="inferred from homology"/>
<evidence type="ECO:0000313" key="17">
    <source>
        <dbReference type="EMBL" id="MFD0848703.1"/>
    </source>
</evidence>
<keyword evidence="6" id="KW-0408">Iron</keyword>
<dbReference type="PANTHER" id="PTHR32552:SF81">
    <property type="entry name" value="TONB-DEPENDENT OUTER MEMBRANE RECEPTOR"/>
    <property type="match status" value="1"/>
</dbReference>
<evidence type="ECO:0000256" key="3">
    <source>
        <dbReference type="ARBA" id="ARBA00022452"/>
    </source>
</evidence>
<feature type="domain" description="TonB-dependent receptor plug" evidence="16">
    <location>
        <begin position="63"/>
        <end position="170"/>
    </location>
</feature>
<evidence type="ECO:0000256" key="1">
    <source>
        <dbReference type="ARBA" id="ARBA00004571"/>
    </source>
</evidence>
<keyword evidence="5 11" id="KW-0812">Transmembrane</keyword>
<evidence type="ECO:0000256" key="4">
    <source>
        <dbReference type="ARBA" id="ARBA00022496"/>
    </source>
</evidence>
<organism evidence="17 18">
    <name type="scientific">Sphingosinicella xenopeptidilytica</name>
    <dbReference type="NCBI Taxonomy" id="364098"/>
    <lineage>
        <taxon>Bacteria</taxon>
        <taxon>Pseudomonadati</taxon>
        <taxon>Pseudomonadota</taxon>
        <taxon>Alphaproteobacteria</taxon>
        <taxon>Sphingomonadales</taxon>
        <taxon>Sphingosinicellaceae</taxon>
        <taxon>Sphingosinicella</taxon>
    </lineage>
</organism>
<evidence type="ECO:0000256" key="7">
    <source>
        <dbReference type="ARBA" id="ARBA00023065"/>
    </source>
</evidence>
<dbReference type="Gene3D" id="2.40.170.20">
    <property type="entry name" value="TonB-dependent receptor, beta-barrel domain"/>
    <property type="match status" value="1"/>
</dbReference>
<feature type="region of interest" description="Disordered" evidence="13">
    <location>
        <begin position="276"/>
        <end position="299"/>
    </location>
</feature>
<gene>
    <name evidence="17" type="ORF">ACFQ00_10255</name>
</gene>
<evidence type="ECO:0000256" key="8">
    <source>
        <dbReference type="ARBA" id="ARBA00023077"/>
    </source>
</evidence>
<evidence type="ECO:0000256" key="5">
    <source>
        <dbReference type="ARBA" id="ARBA00022692"/>
    </source>
</evidence>
<dbReference type="Pfam" id="PF00593">
    <property type="entry name" value="TonB_dep_Rec_b-barrel"/>
    <property type="match status" value="1"/>
</dbReference>
<keyword evidence="18" id="KW-1185">Reference proteome</keyword>
<dbReference type="PROSITE" id="PS52016">
    <property type="entry name" value="TONB_DEPENDENT_REC_3"/>
    <property type="match status" value="1"/>
</dbReference>